<reference evidence="2" key="1">
    <citation type="journal article" date="2008" name="J. Bacteriol.">
        <title>Genome sequence of Thermofilum pendens reveals an exceptional loss of biosynthetic pathways without genome reduction.</title>
        <authorList>
            <person name="Anderson I."/>
            <person name="Rodriguez J."/>
            <person name="Susanti D."/>
            <person name="Porat I."/>
            <person name="Reich C."/>
            <person name="Ulrich L.E."/>
            <person name="Elkins J.G."/>
            <person name="Mavromatis K."/>
            <person name="Lykidis A."/>
            <person name="Kim E."/>
            <person name="Thompson L.S."/>
            <person name="Nolan M."/>
            <person name="Land M."/>
            <person name="Copeland A."/>
            <person name="Lapidus A."/>
            <person name="Lucas S."/>
            <person name="Detter C."/>
            <person name="Zhulin I.B."/>
            <person name="Olsen G.J."/>
            <person name="Whitman W."/>
            <person name="Mukhopadhyay B."/>
            <person name="Bristow J."/>
            <person name="Kyrpides N."/>
        </authorList>
    </citation>
    <scope>NUCLEOTIDE SEQUENCE [LARGE SCALE GENOMIC DNA]</scope>
    <source>
        <strain evidence="2">DSM 2475 / Hrk 5</strain>
    </source>
</reference>
<keyword evidence="2" id="KW-1185">Reference proteome</keyword>
<dbReference type="EnsemblBacteria" id="ABL78588">
    <property type="protein sequence ID" value="ABL78588"/>
    <property type="gene ID" value="Tpen_1190"/>
</dbReference>
<dbReference type="RefSeq" id="WP_011752853.1">
    <property type="nucleotide sequence ID" value="NC_008698.1"/>
</dbReference>
<dbReference type="eggNOG" id="arCOG10988">
    <property type="taxonomic scope" value="Archaea"/>
</dbReference>
<accession>A1RZF8</accession>
<name>A1RZF8_THEPD</name>
<dbReference type="STRING" id="368408.Tpen_1190"/>
<sequence>MALGRRLLSLIVVSCIVLSLRVASGGLTALWVTSTGFYNYDFKSQVVSSSNVDWPVTMVFYGNADVNKVKNIFFGLTILANPMYAYIYSNGWVWDTDRGTKGVVYSNYLNGYVYLHMRVYAPNPPDYIYDPAWGKYVIGTTHYDEYPLESWSGYPEYAEHDFAAIARSKGYTVYQDWAYFYNDQGSPGSITYNDGYATAVYVP</sequence>
<evidence type="ECO:0000313" key="2">
    <source>
        <dbReference type="Proteomes" id="UP000000641"/>
    </source>
</evidence>
<evidence type="ECO:0000313" key="1">
    <source>
        <dbReference type="EMBL" id="ABL78588.1"/>
    </source>
</evidence>
<gene>
    <name evidence="1" type="ordered locus">Tpen_1190</name>
</gene>
<dbReference type="EMBL" id="CP000505">
    <property type="protein sequence ID" value="ABL78588.1"/>
    <property type="molecule type" value="Genomic_DNA"/>
</dbReference>
<organism evidence="1 2">
    <name type="scientific">Thermofilum pendens (strain DSM 2475 / Hrk 5)</name>
    <dbReference type="NCBI Taxonomy" id="368408"/>
    <lineage>
        <taxon>Archaea</taxon>
        <taxon>Thermoproteota</taxon>
        <taxon>Thermoprotei</taxon>
        <taxon>Thermofilales</taxon>
        <taxon>Thermofilaceae</taxon>
        <taxon>Thermofilum</taxon>
    </lineage>
</organism>
<dbReference type="Proteomes" id="UP000000641">
    <property type="component" value="Chromosome"/>
</dbReference>
<dbReference type="HOGENOM" id="CLU_1340790_0_0_2"/>
<proteinExistence type="predicted"/>
<protein>
    <submittedName>
        <fullName evidence="1">Uncharacterized protein</fullName>
    </submittedName>
</protein>
<dbReference type="KEGG" id="tpe:Tpen_1190"/>
<dbReference type="AlphaFoldDB" id="A1RZF8"/>
<dbReference type="GeneID" id="4600435"/>
<dbReference type="OrthoDB" id="371874at2157"/>